<dbReference type="Gene3D" id="3.90.1150.10">
    <property type="entry name" value="Aspartate Aminotransferase, domain 1"/>
    <property type="match status" value="1"/>
</dbReference>
<dbReference type="Pfam" id="PF00266">
    <property type="entry name" value="Aminotran_5"/>
    <property type="match status" value="1"/>
</dbReference>
<evidence type="ECO:0000313" key="5">
    <source>
        <dbReference type="Proteomes" id="UP000663479"/>
    </source>
</evidence>
<dbReference type="InterPro" id="IPR015424">
    <property type="entry name" value="PyrdxlP-dep_Trfase"/>
</dbReference>
<keyword evidence="4" id="KW-0032">Aminotransferase</keyword>
<dbReference type="RefSeq" id="WP_146941949.1">
    <property type="nucleotide sequence ID" value="NZ_BJUL01000001.1"/>
</dbReference>
<gene>
    <name evidence="4" type="ORF">JDS37_13960</name>
</gene>
<sequence length="574" mass="62254">MSHRASQWNKSRKPPSSPSAISREWIERLQSGVIGEGRLIPGPFGDCPLLYADYTASGRALDIVERAIQEEVLPLYANTHTETSYTGKMTTRLREAARQAVAESVGADDEYAVIFAGAGATAAIDRCCRILELTHGQVAAKAAKPVVFVGPYEHHSNDLVWRECDVDLVRTPLDSDGLVDLEVLEQQLQAHAERDVKVVAFSAASNVTGILSPVAQIAKLAHQYGGLAVFDYAASGPYVAINMAGSGQGDHLDAVFLSPHKFVGGPGSSGVLVIRKAVCRNAKPSIAGGGTVSYVTASHHRYVQNVERREEAGTPNILGDIRAGLAFRIKTKVGAETIELREQELVAMAVERWQKIANLNLLGSLNAPRLAIFSFNITAGERAIHHNLVVAMLNDLFGIQARGGCSCAGPYGHELLSIDSDTAAAHEALVQKGRSIYRPGWVRLGFNFFFSNESANYVISAVEFIARYAPALMKLYSVDEHSGVWVAQRPDASAQSEESVTPCLLDTLFTKDASVGTADEATVLDCFARALELVELAEALPLPVNRHAEDVPVRWFWWPHEAEQAMQTQAEMMP</sequence>
<evidence type="ECO:0000256" key="1">
    <source>
        <dbReference type="ARBA" id="ARBA00022898"/>
    </source>
</evidence>
<dbReference type="AlphaFoldDB" id="A0AAP9ZBG7"/>
<reference evidence="4" key="1">
    <citation type="submission" date="2020-12" db="EMBL/GenBank/DDBJ databases">
        <title>Genome reconstruction of Halomonas venusta strain DSM 4743.</title>
        <authorList>
            <person name="Aguirre-Garrido J.F."/>
            <person name="Hernandez-Soto L.M."/>
            <person name="Martinez-Abarca F."/>
        </authorList>
    </citation>
    <scope>NUCLEOTIDE SEQUENCE</scope>
    <source>
        <strain evidence="4">4743</strain>
    </source>
</reference>
<dbReference type="Proteomes" id="UP000663479">
    <property type="component" value="Chromosome"/>
</dbReference>
<keyword evidence="1" id="KW-0663">Pyridoxal phosphate</keyword>
<evidence type="ECO:0000313" key="4">
    <source>
        <dbReference type="EMBL" id="QRL02402.1"/>
    </source>
</evidence>
<evidence type="ECO:0000259" key="3">
    <source>
        <dbReference type="Pfam" id="PF00266"/>
    </source>
</evidence>
<proteinExistence type="predicted"/>
<dbReference type="PANTHER" id="PTHR43686:SF1">
    <property type="entry name" value="AMINOTRAN_5 DOMAIN-CONTAINING PROTEIN"/>
    <property type="match status" value="1"/>
</dbReference>
<protein>
    <submittedName>
        <fullName evidence="4">Aminotransferase class V-fold PLP-dependent enzyme</fullName>
    </submittedName>
</protein>
<dbReference type="InterPro" id="IPR015422">
    <property type="entry name" value="PyrdxlP-dep_Trfase_small"/>
</dbReference>
<dbReference type="SUPFAM" id="SSF53383">
    <property type="entry name" value="PLP-dependent transferases"/>
    <property type="match status" value="1"/>
</dbReference>
<organism evidence="4 5">
    <name type="scientific">Vreelandella venusta</name>
    <dbReference type="NCBI Taxonomy" id="44935"/>
    <lineage>
        <taxon>Bacteria</taxon>
        <taxon>Pseudomonadati</taxon>
        <taxon>Pseudomonadota</taxon>
        <taxon>Gammaproteobacteria</taxon>
        <taxon>Oceanospirillales</taxon>
        <taxon>Halomonadaceae</taxon>
        <taxon>Vreelandella</taxon>
    </lineage>
</organism>
<dbReference type="PANTHER" id="PTHR43686">
    <property type="entry name" value="SULFURTRANSFERASE-RELATED"/>
    <property type="match status" value="1"/>
</dbReference>
<feature type="domain" description="Aminotransferase class V" evidence="3">
    <location>
        <begin position="51"/>
        <end position="413"/>
    </location>
</feature>
<dbReference type="EMBL" id="CP066539">
    <property type="protein sequence ID" value="QRL02402.1"/>
    <property type="molecule type" value="Genomic_DNA"/>
</dbReference>
<dbReference type="Gene3D" id="3.40.640.10">
    <property type="entry name" value="Type I PLP-dependent aspartate aminotransferase-like (Major domain)"/>
    <property type="match status" value="1"/>
</dbReference>
<accession>A0AAP9ZBG7</accession>
<evidence type="ECO:0000256" key="2">
    <source>
        <dbReference type="SAM" id="MobiDB-lite"/>
    </source>
</evidence>
<name>A0AAP9ZBG7_9GAMM</name>
<dbReference type="GO" id="GO:0008483">
    <property type="term" value="F:transaminase activity"/>
    <property type="evidence" value="ECO:0007669"/>
    <property type="project" value="UniProtKB-KW"/>
</dbReference>
<keyword evidence="4" id="KW-0808">Transferase</keyword>
<feature type="region of interest" description="Disordered" evidence="2">
    <location>
        <begin position="1"/>
        <end position="22"/>
    </location>
</feature>
<dbReference type="InterPro" id="IPR000192">
    <property type="entry name" value="Aminotrans_V_dom"/>
</dbReference>
<dbReference type="InterPro" id="IPR015421">
    <property type="entry name" value="PyrdxlP-dep_Trfase_major"/>
</dbReference>